<dbReference type="InterPro" id="IPR004299">
    <property type="entry name" value="MBOAT_fam"/>
</dbReference>
<reference evidence="7" key="1">
    <citation type="submission" date="2023-10" db="EMBL/GenBank/DDBJ databases">
        <authorList>
            <person name="Hackl T."/>
        </authorList>
    </citation>
    <scope>NUCLEOTIDE SEQUENCE</scope>
</reference>
<dbReference type="PANTHER" id="PTHR13285:SF18">
    <property type="entry name" value="PROTEIN-CYSTEINE N-PALMITOYLTRANSFERASE RASP"/>
    <property type="match status" value="1"/>
</dbReference>
<organism evidence="7 8">
    <name type="scientific">Anthostomella pinea</name>
    <dbReference type="NCBI Taxonomy" id="933095"/>
    <lineage>
        <taxon>Eukaryota</taxon>
        <taxon>Fungi</taxon>
        <taxon>Dikarya</taxon>
        <taxon>Ascomycota</taxon>
        <taxon>Pezizomycotina</taxon>
        <taxon>Sordariomycetes</taxon>
        <taxon>Xylariomycetidae</taxon>
        <taxon>Xylariales</taxon>
        <taxon>Xylariaceae</taxon>
        <taxon>Anthostomella</taxon>
    </lineage>
</organism>
<dbReference type="Proteomes" id="UP001295740">
    <property type="component" value="Unassembled WGS sequence"/>
</dbReference>
<proteinExistence type="inferred from homology"/>
<comment type="similarity">
    <text evidence="2">Belongs to the membrane-bound acyltransferase family.</text>
</comment>
<evidence type="ECO:0000313" key="8">
    <source>
        <dbReference type="Proteomes" id="UP001295740"/>
    </source>
</evidence>
<dbReference type="GO" id="GO:0008374">
    <property type="term" value="F:O-acyltransferase activity"/>
    <property type="evidence" value="ECO:0007669"/>
    <property type="project" value="TreeGrafter"/>
</dbReference>
<comment type="subcellular location">
    <subcellularLocation>
        <location evidence="1">Membrane</location>
        <topology evidence="1">Multi-pass membrane protein</topology>
    </subcellularLocation>
</comment>
<feature type="transmembrane region" description="Helical" evidence="6">
    <location>
        <begin position="62"/>
        <end position="81"/>
    </location>
</feature>
<keyword evidence="3 6" id="KW-0812">Transmembrane</keyword>
<evidence type="ECO:0000313" key="7">
    <source>
        <dbReference type="EMBL" id="CAJ2499939.1"/>
    </source>
</evidence>
<dbReference type="InterPro" id="IPR051085">
    <property type="entry name" value="MB_O-acyltransferase"/>
</dbReference>
<feature type="transmembrane region" description="Helical" evidence="6">
    <location>
        <begin position="589"/>
        <end position="610"/>
    </location>
</feature>
<dbReference type="PANTHER" id="PTHR13285">
    <property type="entry name" value="ACYLTRANSFERASE"/>
    <property type="match status" value="1"/>
</dbReference>
<keyword evidence="8" id="KW-1185">Reference proteome</keyword>
<dbReference type="Pfam" id="PF03062">
    <property type="entry name" value="MBOAT"/>
    <property type="match status" value="1"/>
</dbReference>
<evidence type="ECO:0000256" key="3">
    <source>
        <dbReference type="ARBA" id="ARBA00022692"/>
    </source>
</evidence>
<feature type="transmembrane region" description="Helical" evidence="6">
    <location>
        <begin position="332"/>
        <end position="351"/>
    </location>
</feature>
<accession>A0AAI8V7T0</accession>
<gene>
    <name evidence="7" type="ORF">KHLLAP_LOCUS407</name>
</gene>
<sequence length="625" mass="72171">MDALAELRTTYKLDTLDTRFTNPSSIPYKTVIEARNDETASTERASKWNDRPQSALWNTPEFIVYRIVVGMTIAAIFWIGYQASRTDDPRYPKYEPWLSEGWVPGRKIDISDPQYNTFRVNLPYMAALLVFHPLLRRLYNSIVYPVKSCGETSRPTLEEADQRLNQRASFDFGFALIYLVALHGVSAFKVLAILYLNYQVATKLPRKYVPAATWIFNVGVLFANDLGSGYRFEYLASLVSSPATGESLPESGGTLIAWGQWLDSYGGLMGRWEILFNITILRLISFNLDYYWSLDRRSYSPIEKKQLDPSSLSERDRVSIPAQAKDFSLRNYVAYVIYAPLYLTGPIITFNDFISQARYKPASIETSRIIRYAVRLALTLLAMEVALHFDYVQAISKAEPVWGEYTAAQLCTLSYFNLHMIWLKLLLPWRLFRLWSLVDGIDPPENMIRCVSNNWSTLAFWRSWHRSFYRWSIRYIYVPLGGSSFRTGKDAARSVLTYILVFTFVALWHDIQMNLLIWGWLIVFFMLPEMMAGLLFPRRKWETRPTAYRMICCIGAVFNIFMMMTANLVGFAFGIDGLKSIVASIFQHYMGWVFMVGAWLSFFAGVQVMFEGRENEIRQGINIKC</sequence>
<feature type="transmembrane region" description="Helical" evidence="6">
    <location>
        <begin position="515"/>
        <end position="536"/>
    </location>
</feature>
<comment type="caution">
    <text evidence="7">The sequence shown here is derived from an EMBL/GenBank/DDBJ whole genome shotgun (WGS) entry which is preliminary data.</text>
</comment>
<keyword evidence="4 6" id="KW-1133">Transmembrane helix</keyword>
<dbReference type="GO" id="GO:0005783">
    <property type="term" value="C:endoplasmic reticulum"/>
    <property type="evidence" value="ECO:0007669"/>
    <property type="project" value="TreeGrafter"/>
</dbReference>
<evidence type="ECO:0000256" key="4">
    <source>
        <dbReference type="ARBA" id="ARBA00022989"/>
    </source>
</evidence>
<evidence type="ECO:0000256" key="1">
    <source>
        <dbReference type="ARBA" id="ARBA00004141"/>
    </source>
</evidence>
<dbReference type="GO" id="GO:0006506">
    <property type="term" value="P:GPI anchor biosynthetic process"/>
    <property type="evidence" value="ECO:0007669"/>
    <property type="project" value="TreeGrafter"/>
</dbReference>
<evidence type="ECO:0000256" key="6">
    <source>
        <dbReference type="SAM" id="Phobius"/>
    </source>
</evidence>
<protein>
    <submittedName>
        <fullName evidence="7">Uu.00g027920.m01.CDS01</fullName>
    </submittedName>
</protein>
<feature type="transmembrane region" description="Helical" evidence="6">
    <location>
        <begin position="491"/>
        <end position="509"/>
    </location>
</feature>
<feature type="transmembrane region" description="Helical" evidence="6">
    <location>
        <begin position="372"/>
        <end position="395"/>
    </location>
</feature>
<evidence type="ECO:0000256" key="5">
    <source>
        <dbReference type="ARBA" id="ARBA00023136"/>
    </source>
</evidence>
<feature type="transmembrane region" description="Helical" evidence="6">
    <location>
        <begin position="172"/>
        <end position="196"/>
    </location>
</feature>
<evidence type="ECO:0000256" key="2">
    <source>
        <dbReference type="ARBA" id="ARBA00010323"/>
    </source>
</evidence>
<dbReference type="EMBL" id="CAUWAG010000003">
    <property type="protein sequence ID" value="CAJ2499939.1"/>
    <property type="molecule type" value="Genomic_DNA"/>
</dbReference>
<dbReference type="AlphaFoldDB" id="A0AAI8V7T0"/>
<keyword evidence="5 6" id="KW-0472">Membrane</keyword>
<dbReference type="GO" id="GO:0016020">
    <property type="term" value="C:membrane"/>
    <property type="evidence" value="ECO:0007669"/>
    <property type="project" value="UniProtKB-SubCell"/>
</dbReference>
<feature type="transmembrane region" description="Helical" evidence="6">
    <location>
        <begin position="548"/>
        <end position="569"/>
    </location>
</feature>
<name>A0AAI8V7T0_9PEZI</name>